<keyword evidence="2 5" id="KW-0812">Transmembrane</keyword>
<evidence type="ECO:0000256" key="4">
    <source>
        <dbReference type="ARBA" id="ARBA00023136"/>
    </source>
</evidence>
<dbReference type="Proteomes" id="UP000707356">
    <property type="component" value="Unassembled WGS sequence"/>
</dbReference>
<dbReference type="AlphaFoldDB" id="A0A951P930"/>
<dbReference type="PANTHER" id="PTHR43839">
    <property type="entry name" value="OPPC IN A BINDING PROTEIN-DEPENDENT TRANSPORT SYSTEM"/>
    <property type="match status" value="1"/>
</dbReference>
<dbReference type="InterPro" id="IPR000515">
    <property type="entry name" value="MetI-like"/>
</dbReference>
<dbReference type="GO" id="GO:0055085">
    <property type="term" value="P:transmembrane transport"/>
    <property type="evidence" value="ECO:0007669"/>
    <property type="project" value="InterPro"/>
</dbReference>
<feature type="transmembrane region" description="Helical" evidence="5">
    <location>
        <begin position="308"/>
        <end position="334"/>
    </location>
</feature>
<dbReference type="GO" id="GO:0005886">
    <property type="term" value="C:plasma membrane"/>
    <property type="evidence" value="ECO:0007669"/>
    <property type="project" value="UniProtKB-SubCell"/>
</dbReference>
<feature type="transmembrane region" description="Helical" evidence="5">
    <location>
        <begin position="359"/>
        <end position="379"/>
    </location>
</feature>
<dbReference type="PROSITE" id="PS50928">
    <property type="entry name" value="ABC_TM1"/>
    <property type="match status" value="1"/>
</dbReference>
<feature type="transmembrane region" description="Helical" evidence="5">
    <location>
        <begin position="217"/>
        <end position="239"/>
    </location>
</feature>
<name>A0A951P930_9CYAN</name>
<feature type="domain" description="ABC transmembrane type-1" evidence="6">
    <location>
        <begin position="182"/>
        <end position="379"/>
    </location>
</feature>
<dbReference type="Gene3D" id="1.10.3720.10">
    <property type="entry name" value="MetI-like"/>
    <property type="match status" value="1"/>
</dbReference>
<gene>
    <name evidence="7" type="ORF">KME07_05520</name>
</gene>
<evidence type="ECO:0000313" key="8">
    <source>
        <dbReference type="Proteomes" id="UP000707356"/>
    </source>
</evidence>
<keyword evidence="5" id="KW-0813">Transport</keyword>
<evidence type="ECO:0000256" key="3">
    <source>
        <dbReference type="ARBA" id="ARBA00022989"/>
    </source>
</evidence>
<dbReference type="Pfam" id="PF00528">
    <property type="entry name" value="BPD_transp_1"/>
    <property type="match status" value="1"/>
</dbReference>
<evidence type="ECO:0000259" key="6">
    <source>
        <dbReference type="PROSITE" id="PS50928"/>
    </source>
</evidence>
<organism evidence="7 8">
    <name type="scientific">Pegethrix bostrychoides GSE-TBD4-15B</name>
    <dbReference type="NCBI Taxonomy" id="2839662"/>
    <lineage>
        <taxon>Bacteria</taxon>
        <taxon>Bacillati</taxon>
        <taxon>Cyanobacteriota</taxon>
        <taxon>Cyanophyceae</taxon>
        <taxon>Oculatellales</taxon>
        <taxon>Oculatellaceae</taxon>
        <taxon>Pegethrix</taxon>
    </lineage>
</organism>
<reference evidence="7" key="1">
    <citation type="submission" date="2021-05" db="EMBL/GenBank/DDBJ databases">
        <authorList>
            <person name="Pietrasiak N."/>
            <person name="Ward R."/>
            <person name="Stajich J.E."/>
            <person name="Kurbessoian T."/>
        </authorList>
    </citation>
    <scope>NUCLEOTIDE SEQUENCE</scope>
    <source>
        <strain evidence="7">GSE-TBD4-15B</strain>
    </source>
</reference>
<keyword evidence="3 5" id="KW-1133">Transmembrane helix</keyword>
<evidence type="ECO:0000256" key="1">
    <source>
        <dbReference type="ARBA" id="ARBA00004141"/>
    </source>
</evidence>
<comment type="subcellular location">
    <subcellularLocation>
        <location evidence="5">Cell membrane</location>
        <topology evidence="5">Multi-pass membrane protein</topology>
    </subcellularLocation>
    <subcellularLocation>
        <location evidence="1">Membrane</location>
        <topology evidence="1">Multi-pass membrane protein</topology>
    </subcellularLocation>
</comment>
<comment type="similarity">
    <text evidence="5">Belongs to the binding-protein-dependent transport system permease family.</text>
</comment>
<dbReference type="Pfam" id="PF12911">
    <property type="entry name" value="OppC_N"/>
    <property type="match status" value="1"/>
</dbReference>
<dbReference type="PANTHER" id="PTHR43839:SF1">
    <property type="entry name" value="OPPC IN A BINDING PROTEIN-DEPENDENT TRANSPORT SYSTEM"/>
    <property type="match status" value="1"/>
</dbReference>
<evidence type="ECO:0000256" key="5">
    <source>
        <dbReference type="RuleBase" id="RU363032"/>
    </source>
</evidence>
<reference evidence="7" key="2">
    <citation type="journal article" date="2022" name="Microbiol. Resour. Announc.">
        <title>Metagenome Sequencing to Explore Phylogenomics of Terrestrial Cyanobacteria.</title>
        <authorList>
            <person name="Ward R.D."/>
            <person name="Stajich J.E."/>
            <person name="Johansen J.R."/>
            <person name="Huntemann M."/>
            <person name="Clum A."/>
            <person name="Foster B."/>
            <person name="Foster B."/>
            <person name="Roux S."/>
            <person name="Palaniappan K."/>
            <person name="Varghese N."/>
            <person name="Mukherjee S."/>
            <person name="Reddy T.B.K."/>
            <person name="Daum C."/>
            <person name="Copeland A."/>
            <person name="Chen I.A."/>
            <person name="Ivanova N.N."/>
            <person name="Kyrpides N.C."/>
            <person name="Shapiro N."/>
            <person name="Eloe-Fadrosh E.A."/>
            <person name="Pietrasiak N."/>
        </authorList>
    </citation>
    <scope>NUCLEOTIDE SEQUENCE</scope>
    <source>
        <strain evidence="7">GSE-TBD4-15B</strain>
    </source>
</reference>
<protein>
    <submittedName>
        <fullName evidence="7">ABC transporter permease</fullName>
    </submittedName>
</protein>
<sequence>MKWWQKLTQNNLARFGATLLLCFYIIVIFAEFIAPYSPFTPQPDGSLLPPTTIYWRTPQGQFIGPHVYPTTQGPVSLETGDRELKVDRSQPAPIRLFVKGEPYRFLSLRFPLPTNFSLTNPQITEIQFFPGFPGNRRLFGTVSLNTVSLDTASANSADPARLNLLGTDEQARDQFSRLVYGGRISLFIGIVGVAVSFPIGMIVGGISGYFGGFTDAVLMRIVEVLMTVPSIYLLVSLKAIFPPKLTSFEEFLLITLVTSFVGWAGLARVVRGQVLSIKEREFVQAAKVMGAQPLYVILKHVLPQTASYIVIAATLAIPSFIVAEAVLSLIGLGIKPPDPSWGNMLSLATNASILVLQPWLVWSPAILIVLTILAFNLLGDGLRDALDPRNTK</sequence>
<evidence type="ECO:0000313" key="7">
    <source>
        <dbReference type="EMBL" id="MBW4464883.1"/>
    </source>
</evidence>
<accession>A0A951P930</accession>
<dbReference type="SUPFAM" id="SSF161098">
    <property type="entry name" value="MetI-like"/>
    <property type="match status" value="1"/>
</dbReference>
<dbReference type="CDD" id="cd06261">
    <property type="entry name" value="TM_PBP2"/>
    <property type="match status" value="1"/>
</dbReference>
<dbReference type="InterPro" id="IPR025966">
    <property type="entry name" value="OppC_N"/>
</dbReference>
<evidence type="ECO:0000256" key="2">
    <source>
        <dbReference type="ARBA" id="ARBA00022692"/>
    </source>
</evidence>
<feature type="transmembrane region" description="Helical" evidence="5">
    <location>
        <begin position="12"/>
        <end position="34"/>
    </location>
</feature>
<feature type="transmembrane region" description="Helical" evidence="5">
    <location>
        <begin position="184"/>
        <end position="210"/>
    </location>
</feature>
<feature type="transmembrane region" description="Helical" evidence="5">
    <location>
        <begin position="251"/>
        <end position="270"/>
    </location>
</feature>
<proteinExistence type="inferred from homology"/>
<keyword evidence="4 5" id="KW-0472">Membrane</keyword>
<dbReference type="EMBL" id="JAHHHV010000023">
    <property type="protein sequence ID" value="MBW4464883.1"/>
    <property type="molecule type" value="Genomic_DNA"/>
</dbReference>
<dbReference type="InterPro" id="IPR035906">
    <property type="entry name" value="MetI-like_sf"/>
</dbReference>
<comment type="caution">
    <text evidence="7">The sequence shown here is derived from an EMBL/GenBank/DDBJ whole genome shotgun (WGS) entry which is preliminary data.</text>
</comment>